<dbReference type="SUPFAM" id="SSF109604">
    <property type="entry name" value="HD-domain/PDEase-like"/>
    <property type="match status" value="1"/>
</dbReference>
<reference evidence="2" key="1">
    <citation type="submission" date="2019-08" db="EMBL/GenBank/DDBJ databases">
        <authorList>
            <person name="Kucharzyk K."/>
            <person name="Murdoch R.W."/>
            <person name="Higgins S."/>
            <person name="Loffler F."/>
        </authorList>
    </citation>
    <scope>NUCLEOTIDE SEQUENCE</scope>
</reference>
<accession>A0A644Z4J6</accession>
<dbReference type="InterPro" id="IPR003607">
    <property type="entry name" value="HD/PDEase_dom"/>
</dbReference>
<sequence>MFNRVRQVFAALTAKITDHDRKFIAGQLNQQEQRLFWGMNLPDQRHALNVAYTALKLAPPQTINRVVLTKSALLHDVGKVKGDISTIDKILTVVAHKLNGKWAERWGRPGKGSGLNNLRHAFYTYFHHPQRSATLLNAINEDPLIVEIVSRHHKAPAETDPPELCILRMADNMH</sequence>
<dbReference type="NCBIfam" id="TIGR00277">
    <property type="entry name" value="HDIG"/>
    <property type="match status" value="1"/>
</dbReference>
<gene>
    <name evidence="2" type="ORF">SDC9_81511</name>
</gene>
<dbReference type="EMBL" id="VSSQ01007121">
    <property type="protein sequence ID" value="MPM34921.1"/>
    <property type="molecule type" value="Genomic_DNA"/>
</dbReference>
<evidence type="ECO:0000259" key="1">
    <source>
        <dbReference type="Pfam" id="PF01966"/>
    </source>
</evidence>
<proteinExistence type="predicted"/>
<evidence type="ECO:0000313" key="2">
    <source>
        <dbReference type="EMBL" id="MPM34921.1"/>
    </source>
</evidence>
<comment type="caution">
    <text evidence="2">The sequence shown here is derived from an EMBL/GenBank/DDBJ whole genome shotgun (WGS) entry which is preliminary data.</text>
</comment>
<dbReference type="AlphaFoldDB" id="A0A644Z4J6"/>
<organism evidence="2">
    <name type="scientific">bioreactor metagenome</name>
    <dbReference type="NCBI Taxonomy" id="1076179"/>
    <lineage>
        <taxon>unclassified sequences</taxon>
        <taxon>metagenomes</taxon>
        <taxon>ecological metagenomes</taxon>
    </lineage>
</organism>
<dbReference type="Gene3D" id="1.10.3210.10">
    <property type="entry name" value="Hypothetical protein af1432"/>
    <property type="match status" value="1"/>
</dbReference>
<dbReference type="InterPro" id="IPR006675">
    <property type="entry name" value="HDIG_dom"/>
</dbReference>
<dbReference type="CDD" id="cd00077">
    <property type="entry name" value="HDc"/>
    <property type="match status" value="1"/>
</dbReference>
<protein>
    <recommendedName>
        <fullName evidence="1">HD domain-containing protein</fullName>
    </recommendedName>
</protein>
<dbReference type="Pfam" id="PF01966">
    <property type="entry name" value="HD"/>
    <property type="match status" value="1"/>
</dbReference>
<feature type="domain" description="HD" evidence="1">
    <location>
        <begin position="45"/>
        <end position="174"/>
    </location>
</feature>
<dbReference type="InterPro" id="IPR006674">
    <property type="entry name" value="HD_domain"/>
</dbReference>
<name>A0A644Z4J6_9ZZZZ</name>